<dbReference type="InterPro" id="IPR001131">
    <property type="entry name" value="Peptidase_M24B_aminopep-P_CS"/>
</dbReference>
<proteinExistence type="inferred from homology"/>
<dbReference type="InterPro" id="IPR007865">
    <property type="entry name" value="Aminopep_P_N"/>
</dbReference>
<evidence type="ECO:0000256" key="10">
    <source>
        <dbReference type="RuleBase" id="RU000590"/>
    </source>
</evidence>
<dbReference type="SMART" id="SM01011">
    <property type="entry name" value="AMP_N"/>
    <property type="match status" value="1"/>
</dbReference>
<dbReference type="InterPro" id="IPR052433">
    <property type="entry name" value="X-Pro_dipept-like"/>
</dbReference>
<dbReference type="InterPro" id="IPR000994">
    <property type="entry name" value="Pept_M24"/>
</dbReference>
<evidence type="ECO:0000313" key="12">
    <source>
        <dbReference type="EMBL" id="CAA9279662.1"/>
    </source>
</evidence>
<comment type="catalytic activity">
    <reaction evidence="1">
        <text>Release of any N-terminal amino acid, including proline, that is linked to proline, even from a dipeptide or tripeptide.</text>
        <dbReference type="EC" id="3.4.11.9"/>
    </reaction>
</comment>
<evidence type="ECO:0000259" key="11">
    <source>
        <dbReference type="SMART" id="SM01011"/>
    </source>
</evidence>
<dbReference type="SUPFAM" id="SSF53092">
    <property type="entry name" value="Creatinase/prolidase N-terminal domain"/>
    <property type="match status" value="1"/>
</dbReference>
<protein>
    <recommendedName>
        <fullName evidence="4">Xaa-Pro aminopeptidase</fullName>
        <ecNumber evidence="4">3.4.11.9</ecNumber>
    </recommendedName>
</protein>
<evidence type="ECO:0000256" key="3">
    <source>
        <dbReference type="ARBA" id="ARBA00008766"/>
    </source>
</evidence>
<dbReference type="Pfam" id="PF05195">
    <property type="entry name" value="AMP_N"/>
    <property type="match status" value="1"/>
</dbReference>
<organism evidence="12">
    <name type="scientific">uncultured Cytophagales bacterium</name>
    <dbReference type="NCBI Taxonomy" id="158755"/>
    <lineage>
        <taxon>Bacteria</taxon>
        <taxon>Pseudomonadati</taxon>
        <taxon>Bacteroidota</taxon>
        <taxon>Sphingobacteriia</taxon>
        <taxon>Sphingobacteriales</taxon>
        <taxon>environmental samples</taxon>
    </lineage>
</organism>
<keyword evidence="9" id="KW-0464">Manganese</keyword>
<dbReference type="Gene3D" id="3.40.350.10">
    <property type="entry name" value="Creatinase/prolidase N-terminal domain"/>
    <property type="match status" value="1"/>
</dbReference>
<dbReference type="InterPro" id="IPR029149">
    <property type="entry name" value="Creatin/AminoP/Spt16_N"/>
</dbReference>
<keyword evidence="7 12" id="KW-0378">Hydrolase</keyword>
<dbReference type="AlphaFoldDB" id="A0A6J4JJN6"/>
<dbReference type="PANTHER" id="PTHR43226:SF4">
    <property type="entry name" value="XAA-PRO AMINOPEPTIDASE 3"/>
    <property type="match status" value="1"/>
</dbReference>
<sequence>MKYHPIEPRLFAENRQRLRDKLKPNSLAVFHSNDIMPTNADGTMRFRQNNDLFYLSGIDQEESILVLFPDAHDPKHREILFVRETNEHIAVWEGHKYTKEEATQTSGIATVYWTHQFERTLQLLMAECESVYLNTNEHTRATIEVETRDARFIKWCRERYPLHPYLRVAPIMQNLRAIKSAPEVELIQQACNITEKGFRRVLSFIKPGVWEYEIEAELYHEFLRNRSRGPAYEPIIASGANACVLHYVDNNQPCRDGDLLLMDVAAEYANYASDLTRTVPVNGRFTRRQRQVYDAVLRVLNEAKKMLVTGNLWDDYHKEVGKIMESELIGLGLLDAAEVRKQDPDKPLYKKYFMHGTSHFLGLDVHDVGDKYRKFEPGMVFTCEPGIYIREEGLGIRLENNILITPTGNLDLMATIPIEAEEIEALMNRR</sequence>
<keyword evidence="5" id="KW-0645">Protease</keyword>
<comment type="cofactor">
    <cofactor evidence="2">
        <name>Mn(2+)</name>
        <dbReference type="ChEBI" id="CHEBI:29035"/>
    </cofactor>
</comment>
<evidence type="ECO:0000256" key="7">
    <source>
        <dbReference type="ARBA" id="ARBA00022801"/>
    </source>
</evidence>
<keyword evidence="6 10" id="KW-0479">Metal-binding</keyword>
<keyword evidence="8" id="KW-0482">Metalloprotease</keyword>
<dbReference type="EMBL" id="CADCTQ010000304">
    <property type="protein sequence ID" value="CAA9279662.1"/>
    <property type="molecule type" value="Genomic_DNA"/>
</dbReference>
<dbReference type="GO" id="GO:0006508">
    <property type="term" value="P:proteolysis"/>
    <property type="evidence" value="ECO:0007669"/>
    <property type="project" value="UniProtKB-KW"/>
</dbReference>
<evidence type="ECO:0000256" key="1">
    <source>
        <dbReference type="ARBA" id="ARBA00001424"/>
    </source>
</evidence>
<feature type="domain" description="Aminopeptidase P N-terminal" evidence="11">
    <location>
        <begin position="6"/>
        <end position="142"/>
    </location>
</feature>
<keyword evidence="12" id="KW-0031">Aminopeptidase</keyword>
<name>A0A6J4JJN6_9SPHI</name>
<evidence type="ECO:0000256" key="2">
    <source>
        <dbReference type="ARBA" id="ARBA00001936"/>
    </source>
</evidence>
<dbReference type="GO" id="GO:0070006">
    <property type="term" value="F:metalloaminopeptidase activity"/>
    <property type="evidence" value="ECO:0007669"/>
    <property type="project" value="InterPro"/>
</dbReference>
<dbReference type="PANTHER" id="PTHR43226">
    <property type="entry name" value="XAA-PRO AMINOPEPTIDASE 3"/>
    <property type="match status" value="1"/>
</dbReference>
<dbReference type="Pfam" id="PF00557">
    <property type="entry name" value="Peptidase_M24"/>
    <property type="match status" value="1"/>
</dbReference>
<gene>
    <name evidence="12" type="ORF">AVDCRST_MAG56-3642</name>
</gene>
<evidence type="ECO:0000256" key="8">
    <source>
        <dbReference type="ARBA" id="ARBA00023049"/>
    </source>
</evidence>
<accession>A0A6J4JJN6</accession>
<evidence type="ECO:0000256" key="4">
    <source>
        <dbReference type="ARBA" id="ARBA00012574"/>
    </source>
</evidence>
<reference evidence="12" key="1">
    <citation type="submission" date="2020-02" db="EMBL/GenBank/DDBJ databases">
        <authorList>
            <person name="Meier V. D."/>
        </authorList>
    </citation>
    <scope>NUCLEOTIDE SEQUENCE</scope>
    <source>
        <strain evidence="12">AVDCRST_MAG56</strain>
    </source>
</reference>
<dbReference type="InterPro" id="IPR036005">
    <property type="entry name" value="Creatinase/aminopeptidase-like"/>
</dbReference>
<evidence type="ECO:0000256" key="6">
    <source>
        <dbReference type="ARBA" id="ARBA00022723"/>
    </source>
</evidence>
<dbReference type="PROSITE" id="PS00491">
    <property type="entry name" value="PROLINE_PEPTIDASE"/>
    <property type="match status" value="1"/>
</dbReference>
<dbReference type="GO" id="GO:0030145">
    <property type="term" value="F:manganese ion binding"/>
    <property type="evidence" value="ECO:0007669"/>
    <property type="project" value="InterPro"/>
</dbReference>
<comment type="similarity">
    <text evidence="3 10">Belongs to the peptidase M24B family.</text>
</comment>
<dbReference type="CDD" id="cd01087">
    <property type="entry name" value="Prolidase"/>
    <property type="match status" value="1"/>
</dbReference>
<evidence type="ECO:0000256" key="5">
    <source>
        <dbReference type="ARBA" id="ARBA00022670"/>
    </source>
</evidence>
<dbReference type="Gene3D" id="3.90.230.10">
    <property type="entry name" value="Creatinase/methionine aminopeptidase superfamily"/>
    <property type="match status" value="1"/>
</dbReference>
<evidence type="ECO:0000256" key="9">
    <source>
        <dbReference type="ARBA" id="ARBA00023211"/>
    </source>
</evidence>
<dbReference type="SUPFAM" id="SSF55920">
    <property type="entry name" value="Creatinase/aminopeptidase"/>
    <property type="match status" value="1"/>
</dbReference>
<dbReference type="EC" id="3.4.11.9" evidence="4"/>